<keyword evidence="5" id="KW-0812">Transmembrane</keyword>
<dbReference type="Proteomes" id="UP000679220">
    <property type="component" value="Unassembled WGS sequence"/>
</dbReference>
<dbReference type="InterPro" id="IPR003782">
    <property type="entry name" value="SCO1/SenC"/>
</dbReference>
<feature type="signal peptide" evidence="6">
    <location>
        <begin position="1"/>
        <end position="19"/>
    </location>
</feature>
<keyword evidence="6" id="KW-0732">Signal</keyword>
<evidence type="ECO:0000313" key="8">
    <source>
        <dbReference type="EMBL" id="MBR8538040.1"/>
    </source>
</evidence>
<keyword evidence="5" id="KW-0472">Membrane</keyword>
<feature type="binding site" evidence="3">
    <location>
        <position position="161"/>
    </location>
    <ligand>
        <name>Cu cation</name>
        <dbReference type="ChEBI" id="CHEBI:23378"/>
    </ligand>
</feature>
<reference evidence="8" key="2">
    <citation type="submission" date="2021-04" db="EMBL/GenBank/DDBJ databases">
        <authorList>
            <person name="Zhang T."/>
            <person name="Zhang Y."/>
            <person name="Lu D."/>
            <person name="Zuo D."/>
            <person name="Du Z."/>
        </authorList>
    </citation>
    <scope>NUCLEOTIDE SEQUENCE</scope>
    <source>
        <strain evidence="8">JR1</strain>
    </source>
</reference>
<dbReference type="SUPFAM" id="SSF52833">
    <property type="entry name" value="Thioredoxin-like"/>
    <property type="match status" value="1"/>
</dbReference>
<evidence type="ECO:0000259" key="7">
    <source>
        <dbReference type="PROSITE" id="PS51352"/>
    </source>
</evidence>
<evidence type="ECO:0000313" key="9">
    <source>
        <dbReference type="Proteomes" id="UP000679220"/>
    </source>
</evidence>
<sequence>MKYVIPLICWALISVSCLADDTQKIGINEHLNEYLPKHIEVININGDTVILSSVINNKPTVLNFVYYRCPGICTPLMDGLAEVINLSDMQLGQDYQVVTISFDYTESTELAAKKRNNYSLVVKKDGMEKGWLFFTADSSNVAQLTQATGFSYKKTGNDYIHTAGLILLSPDGKITRYLNGTYFLPFEFKLAVIEASKGIPGPTVNKILQFCYSYDPVGQAYVLNITKVAGILIIIIAGLVWLVLTIKPKRRSIKS</sequence>
<feature type="binding site" evidence="3">
    <location>
        <position position="69"/>
    </location>
    <ligand>
        <name>Cu cation</name>
        <dbReference type="ChEBI" id="CHEBI:23378"/>
    </ligand>
</feature>
<accession>A0A941FC20</accession>
<keyword evidence="9" id="KW-1185">Reference proteome</keyword>
<keyword evidence="5" id="KW-1133">Transmembrane helix</keyword>
<evidence type="ECO:0000256" key="6">
    <source>
        <dbReference type="SAM" id="SignalP"/>
    </source>
</evidence>
<gene>
    <name evidence="8" type="ORF">KDU71_20895</name>
</gene>
<evidence type="ECO:0000256" key="2">
    <source>
        <dbReference type="ARBA" id="ARBA00023008"/>
    </source>
</evidence>
<feature type="chain" id="PRO_5037045139" evidence="6">
    <location>
        <begin position="20"/>
        <end position="255"/>
    </location>
</feature>
<dbReference type="AlphaFoldDB" id="A0A941FC20"/>
<reference evidence="8" key="1">
    <citation type="journal article" date="2018" name="Int. J. Syst. Evol. Microbiol.">
        <title>Carboxylicivirga sediminis sp. nov., isolated from coastal sediment.</title>
        <authorList>
            <person name="Wang F.Q."/>
            <person name="Ren L.H."/>
            <person name="Zou R.J."/>
            <person name="Sun Y.Z."/>
            <person name="Liu X.J."/>
            <person name="Jiang F."/>
            <person name="Liu L.J."/>
        </authorList>
    </citation>
    <scope>NUCLEOTIDE SEQUENCE</scope>
    <source>
        <strain evidence="8">JR1</strain>
    </source>
</reference>
<feature type="domain" description="Thioredoxin" evidence="7">
    <location>
        <begin position="29"/>
        <end position="198"/>
    </location>
</feature>
<dbReference type="PANTHER" id="PTHR12151">
    <property type="entry name" value="ELECTRON TRANSPORT PROTIN SCO1/SENC FAMILY MEMBER"/>
    <property type="match status" value="1"/>
</dbReference>
<dbReference type="GO" id="GO:0046872">
    <property type="term" value="F:metal ion binding"/>
    <property type="evidence" value="ECO:0007669"/>
    <property type="project" value="UniProtKB-KW"/>
</dbReference>
<comment type="caution">
    <text evidence="8">The sequence shown here is derived from an EMBL/GenBank/DDBJ whole genome shotgun (WGS) entry which is preliminary data.</text>
</comment>
<keyword evidence="2 3" id="KW-0186">Copper</keyword>
<dbReference type="Gene3D" id="3.40.30.10">
    <property type="entry name" value="Glutaredoxin"/>
    <property type="match status" value="1"/>
</dbReference>
<protein>
    <submittedName>
        <fullName evidence="8">SCO family protein</fullName>
    </submittedName>
</protein>
<name>A0A941FC20_9BACT</name>
<evidence type="ECO:0000256" key="5">
    <source>
        <dbReference type="SAM" id="Phobius"/>
    </source>
</evidence>
<proteinExistence type="inferred from homology"/>
<dbReference type="PROSITE" id="PS51257">
    <property type="entry name" value="PROKAR_LIPOPROTEIN"/>
    <property type="match status" value="1"/>
</dbReference>
<comment type="similarity">
    <text evidence="1">Belongs to the SCO1/2 family.</text>
</comment>
<keyword evidence="4" id="KW-1015">Disulfide bond</keyword>
<dbReference type="CDD" id="cd02968">
    <property type="entry name" value="SCO"/>
    <property type="match status" value="1"/>
</dbReference>
<dbReference type="InterPro" id="IPR013766">
    <property type="entry name" value="Thioredoxin_domain"/>
</dbReference>
<dbReference type="EMBL" id="JAGTAR010000047">
    <property type="protein sequence ID" value="MBR8538040.1"/>
    <property type="molecule type" value="Genomic_DNA"/>
</dbReference>
<dbReference type="RefSeq" id="WP_212193062.1">
    <property type="nucleotide sequence ID" value="NZ_JAGTAR010000047.1"/>
</dbReference>
<evidence type="ECO:0000256" key="4">
    <source>
        <dbReference type="PIRSR" id="PIRSR603782-2"/>
    </source>
</evidence>
<evidence type="ECO:0000256" key="3">
    <source>
        <dbReference type="PIRSR" id="PIRSR603782-1"/>
    </source>
</evidence>
<feature type="binding site" evidence="3">
    <location>
        <position position="73"/>
    </location>
    <ligand>
        <name>Cu cation</name>
        <dbReference type="ChEBI" id="CHEBI:23378"/>
    </ligand>
</feature>
<dbReference type="Pfam" id="PF02630">
    <property type="entry name" value="SCO1-SenC"/>
    <property type="match status" value="1"/>
</dbReference>
<dbReference type="InterPro" id="IPR036249">
    <property type="entry name" value="Thioredoxin-like_sf"/>
</dbReference>
<dbReference type="PROSITE" id="PS51352">
    <property type="entry name" value="THIOREDOXIN_2"/>
    <property type="match status" value="1"/>
</dbReference>
<dbReference type="PANTHER" id="PTHR12151:SF8">
    <property type="entry name" value="THIOREDOXIN DOMAIN-CONTAINING PROTEIN"/>
    <property type="match status" value="1"/>
</dbReference>
<keyword evidence="3" id="KW-0479">Metal-binding</keyword>
<organism evidence="8 9">
    <name type="scientific">Carboxylicivirga sediminis</name>
    <dbReference type="NCBI Taxonomy" id="2006564"/>
    <lineage>
        <taxon>Bacteria</taxon>
        <taxon>Pseudomonadati</taxon>
        <taxon>Bacteroidota</taxon>
        <taxon>Bacteroidia</taxon>
        <taxon>Marinilabiliales</taxon>
        <taxon>Marinilabiliaceae</taxon>
        <taxon>Carboxylicivirga</taxon>
    </lineage>
</organism>
<feature type="disulfide bond" description="Redox-active" evidence="4">
    <location>
        <begin position="69"/>
        <end position="73"/>
    </location>
</feature>
<feature type="transmembrane region" description="Helical" evidence="5">
    <location>
        <begin position="221"/>
        <end position="244"/>
    </location>
</feature>
<evidence type="ECO:0000256" key="1">
    <source>
        <dbReference type="ARBA" id="ARBA00010996"/>
    </source>
</evidence>